<gene>
    <name evidence="3" type="ORF">ABGF40_02320</name>
</gene>
<evidence type="ECO:0000259" key="1">
    <source>
        <dbReference type="Pfam" id="PF05709"/>
    </source>
</evidence>
<dbReference type="Pfam" id="PF22768">
    <property type="entry name" value="SPP1_Dit"/>
    <property type="match status" value="1"/>
</dbReference>
<keyword evidence="4" id="KW-1185">Reference proteome</keyword>
<feature type="domain" description="Siphovirus-type tail component RIFT-related" evidence="1">
    <location>
        <begin position="15"/>
        <end position="116"/>
    </location>
</feature>
<sequence length="229" mass="26437">MIYDGIDISKHVVIEDIKRPLINISTNYGEIPGIDGLVFKRKKNNEKVIEIRIRLIEDMFKKNLNTTKDLLNTFLVKDKPSKLELSDYPDRYEMAILDGNINFEKFLKTGMAVLTFKNPSGIFYSKEISTNTYNKGNKDCPLIIEANISGERVKIIHKESLKQITINTKDFVGKNIKIDTELEEITIENKLNMKSLYFDSDFFYLIPGANNLIITGLSSIKYKNRARWL</sequence>
<dbReference type="RefSeq" id="WP_408126323.1">
    <property type="nucleotide sequence ID" value="NZ_JBFNFH010000003.1"/>
</dbReference>
<dbReference type="InterPro" id="IPR008841">
    <property type="entry name" value="Siphovirus-type_tail_N"/>
</dbReference>
<dbReference type="NCBIfam" id="TIGR01633">
    <property type="entry name" value="phi3626_gp14_N"/>
    <property type="match status" value="1"/>
</dbReference>
<dbReference type="EMBL" id="JBFNFH010000003">
    <property type="protein sequence ID" value="MFM1524500.1"/>
    <property type="molecule type" value="Genomic_DNA"/>
</dbReference>
<evidence type="ECO:0000313" key="4">
    <source>
        <dbReference type="Proteomes" id="UP001629536"/>
    </source>
</evidence>
<evidence type="ECO:0000259" key="2">
    <source>
        <dbReference type="Pfam" id="PF22768"/>
    </source>
</evidence>
<dbReference type="Pfam" id="PF05709">
    <property type="entry name" value="Sipho_tail"/>
    <property type="match status" value="1"/>
</dbReference>
<feature type="domain" description="Siphovirus-type tail component C-terminal" evidence="2">
    <location>
        <begin position="136"/>
        <end position="225"/>
    </location>
</feature>
<organism evidence="3 4">
    <name type="scientific">Helcococcus bovis</name>
    <dbReference type="NCBI Taxonomy" id="3153252"/>
    <lineage>
        <taxon>Bacteria</taxon>
        <taxon>Bacillati</taxon>
        <taxon>Bacillota</taxon>
        <taxon>Tissierellia</taxon>
        <taxon>Tissierellales</taxon>
        <taxon>Peptoniphilaceae</taxon>
        <taxon>Helcococcus</taxon>
    </lineage>
</organism>
<dbReference type="Proteomes" id="UP001629536">
    <property type="component" value="Unassembled WGS sequence"/>
</dbReference>
<evidence type="ECO:0000313" key="3">
    <source>
        <dbReference type="EMBL" id="MFM1524500.1"/>
    </source>
</evidence>
<comment type="caution">
    <text evidence="3">The sequence shown here is derived from an EMBL/GenBank/DDBJ whole genome shotgun (WGS) entry which is preliminary data.</text>
</comment>
<dbReference type="Gene3D" id="2.60.120.860">
    <property type="match status" value="1"/>
</dbReference>
<dbReference type="InterPro" id="IPR006520">
    <property type="entry name" value="Dit_BPSPP_N"/>
</dbReference>
<dbReference type="Gene3D" id="2.40.30.200">
    <property type="match status" value="1"/>
</dbReference>
<reference evidence="3 4" key="1">
    <citation type="journal article" date="2024" name="Front. Microbiol.">
        <title>Pangenomic and biochemical analyses of Helcococcus ovis reveal widespread tetracycline resistance and a novel bacterial species, Helcococcus bovis.</title>
        <authorList>
            <person name="Cunha F."/>
            <person name="Zhai Y."/>
            <person name="Casaro S."/>
            <person name="Jones K.L."/>
            <person name="Hernandez M."/>
            <person name="Bisinotto R.S."/>
            <person name="Kariyawasam S."/>
            <person name="Brown M.B."/>
            <person name="Phillips A."/>
            <person name="Jeong K.C."/>
            <person name="Galvao K.N."/>
        </authorList>
    </citation>
    <scope>NUCLEOTIDE SEQUENCE [LARGE SCALE GENOMIC DNA]</scope>
    <source>
        <strain evidence="3 4">KG197</strain>
    </source>
</reference>
<accession>A0ABW9F544</accession>
<name>A0ABW9F544_9FIRM</name>
<protein>
    <submittedName>
        <fullName evidence="3">Distal tail protein Dit</fullName>
    </submittedName>
</protein>
<proteinExistence type="predicted"/>
<dbReference type="InterPro" id="IPR054738">
    <property type="entry name" value="Siphovirus-type_tail_C"/>
</dbReference>